<keyword evidence="4" id="KW-1185">Reference proteome</keyword>
<dbReference type="PANTHER" id="PTHR13304:SF0">
    <property type="entry name" value="GLYCOSYLPHOSPHATIDYLINOSITOL ANCHOR ATTACHMENT 1 PROTEIN"/>
    <property type="match status" value="1"/>
</dbReference>
<feature type="compositionally biased region" description="Basic and acidic residues" evidence="1">
    <location>
        <begin position="498"/>
        <end position="548"/>
    </location>
</feature>
<evidence type="ECO:0000256" key="2">
    <source>
        <dbReference type="SAM" id="Phobius"/>
    </source>
</evidence>
<feature type="compositionally biased region" description="Acidic residues" evidence="1">
    <location>
        <begin position="488"/>
        <end position="497"/>
    </location>
</feature>
<name>A0A5E4QSE3_9NEOP</name>
<evidence type="ECO:0000313" key="4">
    <source>
        <dbReference type="Proteomes" id="UP000324832"/>
    </source>
</evidence>
<accession>A0A5E4QSE3</accession>
<feature type="transmembrane region" description="Helical" evidence="2">
    <location>
        <begin position="656"/>
        <end position="673"/>
    </location>
</feature>
<dbReference type="EMBL" id="FZQP02004444">
    <property type="protein sequence ID" value="VVD00069.1"/>
    <property type="molecule type" value="Genomic_DNA"/>
</dbReference>
<dbReference type="Proteomes" id="UP000324832">
    <property type="component" value="Unassembled WGS sequence"/>
</dbReference>
<feature type="compositionally biased region" description="Basic and acidic residues" evidence="1">
    <location>
        <begin position="467"/>
        <end position="487"/>
    </location>
</feature>
<keyword evidence="2" id="KW-0472">Membrane</keyword>
<feature type="transmembrane region" description="Helical" evidence="2">
    <location>
        <begin position="564"/>
        <end position="585"/>
    </location>
</feature>
<sequence length="766" mass="86010">MKNNTQLIKTRICTMGLLSDPEYGSAKLIKTLKKIHYPLCFLLYIGAVVWFFLLANRDFNNETYFSENALLPGLVSNEFNNDQSARQFYSQLRQELEDKYMDTQEIPVDWLVSQMSQLHLEVYTHNFTLNYPLGQGQIFKGTNVYGILRAPRTSSLEALVLAAPFRSLSSFQKGTEAGIALMLAFAEFARPKKYWAKDIIFLVTEHEQLGIQAWLEAYHGLQSDSGTFYTNLGSFQKPPLINFKKFTKSKLNDFKWFDRSRCLDPGTLKGRSGAIQAAINLEFHTPKIRYVEVKVEGLNGQLPNLDLVNLVHKLCVKSGIHHSYKNSYSWLRKGRGTSTWRDGVSTMLGMVTAQIAGVPNGNHGLFHRFGIEAVTLEGRDVDDISGAAPRASTLPPANFHRLGTALESIYRSLNNLLESFHQSYFFYMLAATDRFVSIGQYMPSLCLLCGAMLLRALSLWVSVQKDPNDDKIKKDSEDNKDSLSSEEKNEEEIENELNESKIDDSERLVKDTEGKVESKGKVPDEIQEDKEIKKREVDVKPNDTDTKSGSDDIDLSIVNIGANFLIVHLIGYGAMNSPFFFSYIGAKYLEVHPETSVYYGLTVTSALVAVLSPFLLRVFRTVPISNDELSVISILLLLEMATACLCIGMNNFSLGFALAVVYTPLMLVVGVNGENRLVIFVKRALCVLVHPLVALTVALSLYSRVLYPEEDVLGMAKRGREATIQAVMFAVADSMIYGNWLFNVATSVIFPTWIVSWQILCTTVRK</sequence>
<keyword evidence="2" id="KW-1133">Transmembrane helix</keyword>
<keyword evidence="2" id="KW-0812">Transmembrane</keyword>
<feature type="transmembrane region" description="Helical" evidence="2">
    <location>
        <begin position="441"/>
        <end position="463"/>
    </location>
</feature>
<dbReference type="AlphaFoldDB" id="A0A5E4QSE3"/>
<dbReference type="Pfam" id="PF04114">
    <property type="entry name" value="Gaa1"/>
    <property type="match status" value="2"/>
</dbReference>
<dbReference type="GO" id="GO:0016255">
    <property type="term" value="P:attachment of GPI anchor to protein"/>
    <property type="evidence" value="ECO:0007669"/>
    <property type="project" value="TreeGrafter"/>
</dbReference>
<dbReference type="GO" id="GO:0042765">
    <property type="term" value="C:GPI-anchor transamidase complex"/>
    <property type="evidence" value="ECO:0007669"/>
    <property type="project" value="InterPro"/>
</dbReference>
<proteinExistence type="predicted"/>
<gene>
    <name evidence="3" type="ORF">LSINAPIS_LOCUS10784</name>
</gene>
<evidence type="ECO:0000313" key="3">
    <source>
        <dbReference type="EMBL" id="VVD00069.1"/>
    </source>
</evidence>
<dbReference type="InterPro" id="IPR007246">
    <property type="entry name" value="Gaa1"/>
</dbReference>
<dbReference type="PANTHER" id="PTHR13304">
    <property type="entry name" value="GLYCOSYLPHOSPHATIDYLINOSITOL ANCHOR ATTACHMENT 1 PROTEIN"/>
    <property type="match status" value="1"/>
</dbReference>
<evidence type="ECO:0008006" key="5">
    <source>
        <dbReference type="Google" id="ProtNLM"/>
    </source>
</evidence>
<feature type="transmembrane region" description="Helical" evidence="2">
    <location>
        <begin position="597"/>
        <end position="619"/>
    </location>
</feature>
<feature type="region of interest" description="Disordered" evidence="1">
    <location>
        <begin position="467"/>
        <end position="548"/>
    </location>
</feature>
<reference evidence="3 4" key="1">
    <citation type="submission" date="2017-07" db="EMBL/GenBank/DDBJ databases">
        <authorList>
            <person name="Talla V."/>
            <person name="Backstrom N."/>
        </authorList>
    </citation>
    <scope>NUCLEOTIDE SEQUENCE [LARGE SCALE GENOMIC DNA]</scope>
</reference>
<evidence type="ECO:0000256" key="1">
    <source>
        <dbReference type="SAM" id="MobiDB-lite"/>
    </source>
</evidence>
<feature type="transmembrane region" description="Helical" evidence="2">
    <location>
        <begin position="740"/>
        <end position="760"/>
    </location>
</feature>
<dbReference type="Gene3D" id="3.40.630.10">
    <property type="entry name" value="Zn peptidases"/>
    <property type="match status" value="1"/>
</dbReference>
<feature type="transmembrane region" description="Helical" evidence="2">
    <location>
        <begin position="35"/>
        <end position="55"/>
    </location>
</feature>
<feature type="transmembrane region" description="Helical" evidence="2">
    <location>
        <begin position="631"/>
        <end position="650"/>
    </location>
</feature>
<organism evidence="3 4">
    <name type="scientific">Leptidea sinapis</name>
    <dbReference type="NCBI Taxonomy" id="189913"/>
    <lineage>
        <taxon>Eukaryota</taxon>
        <taxon>Metazoa</taxon>
        <taxon>Ecdysozoa</taxon>
        <taxon>Arthropoda</taxon>
        <taxon>Hexapoda</taxon>
        <taxon>Insecta</taxon>
        <taxon>Pterygota</taxon>
        <taxon>Neoptera</taxon>
        <taxon>Endopterygota</taxon>
        <taxon>Lepidoptera</taxon>
        <taxon>Glossata</taxon>
        <taxon>Ditrysia</taxon>
        <taxon>Papilionoidea</taxon>
        <taxon>Pieridae</taxon>
        <taxon>Dismorphiinae</taxon>
        <taxon>Leptidea</taxon>
    </lineage>
</organism>
<feature type="transmembrane region" description="Helical" evidence="2">
    <location>
        <begin position="685"/>
        <end position="707"/>
    </location>
</feature>
<dbReference type="PIRSF" id="PIRSF036762">
    <property type="entry name" value="GAA1"/>
    <property type="match status" value="1"/>
</dbReference>
<protein>
    <recommendedName>
        <fullName evidence="5">Glycosylphosphatidylinositol anchor attachment 1 protein</fullName>
    </recommendedName>
</protein>